<gene>
    <name evidence="2" type="primary">mobB_3</name>
    <name evidence="2" type="ORF">Psch_03337</name>
</gene>
<dbReference type="Pfam" id="PF03205">
    <property type="entry name" value="MobB"/>
    <property type="match status" value="1"/>
</dbReference>
<dbReference type="RefSeq" id="WP_190258939.1">
    <property type="nucleotide sequence ID" value="NZ_QFGA01000003.1"/>
</dbReference>
<dbReference type="NCBIfam" id="TIGR00176">
    <property type="entry name" value="mobB"/>
    <property type="match status" value="1"/>
</dbReference>
<proteinExistence type="predicted"/>
<dbReference type="Proteomes" id="UP000298324">
    <property type="component" value="Unassembled WGS sequence"/>
</dbReference>
<dbReference type="CDD" id="cd03116">
    <property type="entry name" value="MobB"/>
    <property type="match status" value="1"/>
</dbReference>
<dbReference type="InterPro" id="IPR004435">
    <property type="entry name" value="MobB_dom"/>
</dbReference>
<dbReference type="GO" id="GO:0006777">
    <property type="term" value="P:Mo-molybdopterin cofactor biosynthetic process"/>
    <property type="evidence" value="ECO:0007669"/>
    <property type="project" value="InterPro"/>
</dbReference>
<evidence type="ECO:0000259" key="1">
    <source>
        <dbReference type="Pfam" id="PF03205"/>
    </source>
</evidence>
<name>A0A4Y7R6V1_9FIRM</name>
<dbReference type="Gene3D" id="3.40.50.300">
    <property type="entry name" value="P-loop containing nucleotide triphosphate hydrolases"/>
    <property type="match status" value="1"/>
</dbReference>
<evidence type="ECO:0000313" key="3">
    <source>
        <dbReference type="Proteomes" id="UP000298324"/>
    </source>
</evidence>
<reference evidence="2 3" key="1">
    <citation type="journal article" date="2018" name="Environ. Microbiol.">
        <title>Novel energy conservation strategies and behaviour of Pelotomaculum schinkii driving syntrophic propionate catabolism.</title>
        <authorList>
            <person name="Hidalgo-Ahumada C.A.P."/>
            <person name="Nobu M.K."/>
            <person name="Narihiro T."/>
            <person name="Tamaki H."/>
            <person name="Liu W.T."/>
            <person name="Kamagata Y."/>
            <person name="Stams A.J.M."/>
            <person name="Imachi H."/>
            <person name="Sousa D.Z."/>
        </authorList>
    </citation>
    <scope>NUCLEOTIDE SEQUENCE [LARGE SCALE GENOMIC DNA]</scope>
    <source>
        <strain evidence="2 3">HH</strain>
    </source>
</reference>
<evidence type="ECO:0000313" key="2">
    <source>
        <dbReference type="EMBL" id="TEB04577.1"/>
    </source>
</evidence>
<sequence>MERTVPVIGLAGYSGSGKTTFLEKLIAALKGRGYRVGVIKHTSHPVEFDRPGKDTWRHARAGADVVALASPDNVAVVRKFQAAPGPEDVLPLVDGVDLIIIEGFKKGSWPKIEIIRDGVPERPVIPAEELLAVVGGPAPVEGVPFYGLEDAAAVADLIERQYLKKSCHV</sequence>
<dbReference type="InterPro" id="IPR027417">
    <property type="entry name" value="P-loop_NTPase"/>
</dbReference>
<protein>
    <submittedName>
        <fullName evidence="2">Molybdopterin-guanine dinucleotide biosynthesis adapter protein</fullName>
    </submittedName>
</protein>
<dbReference type="EMBL" id="QFGA01000003">
    <property type="protein sequence ID" value="TEB04577.1"/>
    <property type="molecule type" value="Genomic_DNA"/>
</dbReference>
<dbReference type="InterPro" id="IPR052539">
    <property type="entry name" value="MGD_biosynthesis_adapter"/>
</dbReference>
<dbReference type="PANTHER" id="PTHR40072:SF1">
    <property type="entry name" value="MOLYBDOPTERIN-GUANINE DINUCLEOTIDE BIOSYNTHESIS ADAPTER PROTEIN"/>
    <property type="match status" value="1"/>
</dbReference>
<keyword evidence="3" id="KW-1185">Reference proteome</keyword>
<dbReference type="PANTHER" id="PTHR40072">
    <property type="entry name" value="MOLYBDOPTERIN-GUANINE DINUCLEOTIDE BIOSYNTHESIS ADAPTER PROTEIN-RELATED"/>
    <property type="match status" value="1"/>
</dbReference>
<dbReference type="GO" id="GO:0005525">
    <property type="term" value="F:GTP binding"/>
    <property type="evidence" value="ECO:0007669"/>
    <property type="project" value="InterPro"/>
</dbReference>
<dbReference type="AlphaFoldDB" id="A0A4Y7R6V1"/>
<accession>A0A4Y7R6V1</accession>
<organism evidence="2 3">
    <name type="scientific">Pelotomaculum schinkii</name>
    <dbReference type="NCBI Taxonomy" id="78350"/>
    <lineage>
        <taxon>Bacteria</taxon>
        <taxon>Bacillati</taxon>
        <taxon>Bacillota</taxon>
        <taxon>Clostridia</taxon>
        <taxon>Eubacteriales</taxon>
        <taxon>Desulfotomaculaceae</taxon>
        <taxon>Pelotomaculum</taxon>
    </lineage>
</organism>
<dbReference type="SUPFAM" id="SSF52540">
    <property type="entry name" value="P-loop containing nucleoside triphosphate hydrolases"/>
    <property type="match status" value="1"/>
</dbReference>
<feature type="domain" description="Molybdopterin-guanine dinucleotide biosynthesis protein B (MobB)" evidence="1">
    <location>
        <begin position="7"/>
        <end position="134"/>
    </location>
</feature>
<comment type="caution">
    <text evidence="2">The sequence shown here is derived from an EMBL/GenBank/DDBJ whole genome shotgun (WGS) entry which is preliminary data.</text>
</comment>